<reference evidence="4" key="1">
    <citation type="submission" date="2022-11" db="UniProtKB">
        <authorList>
            <consortium name="WormBaseParasite"/>
        </authorList>
    </citation>
    <scope>IDENTIFICATION</scope>
</reference>
<dbReference type="Gene3D" id="3.90.215.10">
    <property type="entry name" value="Gamma Fibrinogen, chain A, domain 1"/>
    <property type="match status" value="1"/>
</dbReference>
<dbReference type="SUPFAM" id="SSF56436">
    <property type="entry name" value="C-type lectin-like"/>
    <property type="match status" value="1"/>
</dbReference>
<evidence type="ECO:0000313" key="3">
    <source>
        <dbReference type="Proteomes" id="UP000887566"/>
    </source>
</evidence>
<dbReference type="PANTHER" id="PTHR19143">
    <property type="entry name" value="FIBRINOGEN/TENASCIN/ANGIOPOEITIN"/>
    <property type="match status" value="1"/>
</dbReference>
<accession>A0A914UPF2</accession>
<evidence type="ECO:0000313" key="4">
    <source>
        <dbReference type="WBParaSite" id="PSAMB.scaffold1134size36622.g11336.t1"/>
    </source>
</evidence>
<feature type="domain" description="Fibrinogen C-terminal" evidence="2">
    <location>
        <begin position="120"/>
        <end position="222"/>
    </location>
</feature>
<dbReference type="Pfam" id="PF00059">
    <property type="entry name" value="Lectin_C"/>
    <property type="match status" value="1"/>
</dbReference>
<dbReference type="CDD" id="cd00037">
    <property type="entry name" value="CLECT"/>
    <property type="match status" value="1"/>
</dbReference>
<dbReference type="GO" id="GO:0005615">
    <property type="term" value="C:extracellular space"/>
    <property type="evidence" value="ECO:0007669"/>
    <property type="project" value="TreeGrafter"/>
</dbReference>
<dbReference type="PROSITE" id="PS51406">
    <property type="entry name" value="FIBRINOGEN_C_2"/>
    <property type="match status" value="1"/>
</dbReference>
<dbReference type="PROSITE" id="PS50041">
    <property type="entry name" value="C_TYPE_LECTIN_2"/>
    <property type="match status" value="1"/>
</dbReference>
<name>A0A914UPF2_9BILA</name>
<evidence type="ECO:0000259" key="1">
    <source>
        <dbReference type="PROSITE" id="PS50041"/>
    </source>
</evidence>
<dbReference type="InterPro" id="IPR016187">
    <property type="entry name" value="CTDL_fold"/>
</dbReference>
<dbReference type="InterPro" id="IPR036056">
    <property type="entry name" value="Fibrinogen-like_C"/>
</dbReference>
<dbReference type="SUPFAM" id="SSF56496">
    <property type="entry name" value="Fibrinogen C-terminal domain-like"/>
    <property type="match status" value="1"/>
</dbReference>
<evidence type="ECO:0000259" key="2">
    <source>
        <dbReference type="PROSITE" id="PS51406"/>
    </source>
</evidence>
<dbReference type="PANTHER" id="PTHR19143:SF444">
    <property type="entry name" value="PROTEIN SCABROUS"/>
    <property type="match status" value="1"/>
</dbReference>
<sequence>MSTSSATVCDQFWIGGNDIEQDGQFTWVDGSPWEYVKWALGQPDSTQQCVSSNARITGQWKTESCGIQNCFICEMFMGGLSSTSLPTTTTPLTTAAMGSAAANPPITTAAPACSPPITTAAPPATMTDCKDWLIYRGAHTDGIYSINPDGRGSFNVFCDMTTDGGGWTVFQKRINGELSFYDKYWYQYKAGFNNGLENNFWLGNDHIHVLSTKDANVELRIDFWGDRNPSTSNPNGYWWEKRNNFSGTIVS</sequence>
<dbReference type="InterPro" id="IPR050373">
    <property type="entry name" value="Fibrinogen_C-term_domain"/>
</dbReference>
<dbReference type="WBParaSite" id="PSAMB.scaffold1134size36622.g11336.t1">
    <property type="protein sequence ID" value="PSAMB.scaffold1134size36622.g11336.t1"/>
    <property type="gene ID" value="PSAMB.scaffold1134size36622.g11336"/>
</dbReference>
<dbReference type="SMART" id="SM00186">
    <property type="entry name" value="FBG"/>
    <property type="match status" value="1"/>
</dbReference>
<dbReference type="Pfam" id="PF00147">
    <property type="entry name" value="Fibrinogen_C"/>
    <property type="match status" value="1"/>
</dbReference>
<feature type="domain" description="C-type lectin" evidence="1">
    <location>
        <begin position="1"/>
        <end position="74"/>
    </location>
</feature>
<dbReference type="AlphaFoldDB" id="A0A914UPF2"/>
<dbReference type="Proteomes" id="UP000887566">
    <property type="component" value="Unplaced"/>
</dbReference>
<dbReference type="InterPro" id="IPR002181">
    <property type="entry name" value="Fibrinogen_a/b/g_C_dom"/>
</dbReference>
<proteinExistence type="predicted"/>
<dbReference type="InterPro" id="IPR016186">
    <property type="entry name" value="C-type_lectin-like/link_sf"/>
</dbReference>
<organism evidence="3 4">
    <name type="scientific">Plectus sambesii</name>
    <dbReference type="NCBI Taxonomy" id="2011161"/>
    <lineage>
        <taxon>Eukaryota</taxon>
        <taxon>Metazoa</taxon>
        <taxon>Ecdysozoa</taxon>
        <taxon>Nematoda</taxon>
        <taxon>Chromadorea</taxon>
        <taxon>Plectida</taxon>
        <taxon>Plectina</taxon>
        <taxon>Plectoidea</taxon>
        <taxon>Plectidae</taxon>
        <taxon>Plectus</taxon>
    </lineage>
</organism>
<dbReference type="InterPro" id="IPR014716">
    <property type="entry name" value="Fibrinogen_a/b/g_C_1"/>
</dbReference>
<dbReference type="InterPro" id="IPR001304">
    <property type="entry name" value="C-type_lectin-like"/>
</dbReference>
<keyword evidence="3" id="KW-1185">Reference proteome</keyword>
<dbReference type="Gene3D" id="3.10.100.10">
    <property type="entry name" value="Mannose-Binding Protein A, subunit A"/>
    <property type="match status" value="1"/>
</dbReference>
<dbReference type="NCBIfam" id="NF040941">
    <property type="entry name" value="GGGWT_bact"/>
    <property type="match status" value="1"/>
</dbReference>
<protein>
    <submittedName>
        <fullName evidence="4">Fibrinogen C-terminal domain-containing protein</fullName>
    </submittedName>
</protein>